<feature type="transmembrane region" description="Helical" evidence="6">
    <location>
        <begin position="263"/>
        <end position="283"/>
    </location>
</feature>
<proteinExistence type="inferred from homology"/>
<dbReference type="RefSeq" id="WP_130087060.1">
    <property type="nucleotide sequence ID" value="NZ_SEZJ01000007.1"/>
</dbReference>
<dbReference type="Proteomes" id="UP000293465">
    <property type="component" value="Unassembled WGS sequence"/>
</dbReference>
<name>A0A4Q5KJ80_9GAMM</name>
<gene>
    <name evidence="7" type="ORF">ERW49_09345</name>
</gene>
<reference evidence="7 8" key="1">
    <citation type="submission" date="2019-02" db="EMBL/GenBank/DDBJ databases">
        <title>Genome sequences of Aliivibrio finisterrensis strains from farmed Atlantic salmon.</title>
        <authorList>
            <person name="Bowman J.P."/>
        </authorList>
    </citation>
    <scope>NUCLEOTIDE SEQUENCE [LARGE SCALE GENOMIC DNA]</scope>
    <source>
        <strain evidence="7 8">A32</strain>
    </source>
</reference>
<comment type="caution">
    <text evidence="7">The sequence shown here is derived from an EMBL/GenBank/DDBJ whole genome shotgun (WGS) entry which is preliminary data.</text>
</comment>
<feature type="transmembrane region" description="Helical" evidence="6">
    <location>
        <begin position="39"/>
        <end position="61"/>
    </location>
</feature>
<evidence type="ECO:0000256" key="2">
    <source>
        <dbReference type="ARBA" id="ARBA00009142"/>
    </source>
</evidence>
<accession>A0A4Q5KJ80</accession>
<evidence type="ECO:0000256" key="5">
    <source>
        <dbReference type="ARBA" id="ARBA00023136"/>
    </source>
</evidence>
<feature type="transmembrane region" description="Helical" evidence="6">
    <location>
        <begin position="6"/>
        <end position="27"/>
    </location>
</feature>
<evidence type="ECO:0000313" key="7">
    <source>
        <dbReference type="EMBL" id="RYU46297.1"/>
    </source>
</evidence>
<feature type="transmembrane region" description="Helical" evidence="6">
    <location>
        <begin position="132"/>
        <end position="150"/>
    </location>
</feature>
<evidence type="ECO:0000313" key="8">
    <source>
        <dbReference type="Proteomes" id="UP000293465"/>
    </source>
</evidence>
<dbReference type="EMBL" id="SEZJ01000007">
    <property type="protein sequence ID" value="RYU46297.1"/>
    <property type="molecule type" value="Genomic_DNA"/>
</dbReference>
<comment type="similarity">
    <text evidence="2 6">Belongs to the 4-toluene sulfonate uptake permease (TSUP) (TC 2.A.102) family.</text>
</comment>
<dbReference type="GeneID" id="56275254"/>
<evidence type="ECO:0000256" key="3">
    <source>
        <dbReference type="ARBA" id="ARBA00022692"/>
    </source>
</evidence>
<protein>
    <recommendedName>
        <fullName evidence="6">Probable membrane transporter protein</fullName>
    </recommendedName>
</protein>
<evidence type="ECO:0000256" key="4">
    <source>
        <dbReference type="ARBA" id="ARBA00022989"/>
    </source>
</evidence>
<feature type="transmembrane region" description="Helical" evidence="6">
    <location>
        <begin position="207"/>
        <end position="227"/>
    </location>
</feature>
<dbReference type="OrthoDB" id="5145250at2"/>
<keyword evidence="4 6" id="KW-1133">Transmembrane helix</keyword>
<dbReference type="PANTHER" id="PTHR43483:SF3">
    <property type="entry name" value="MEMBRANE TRANSPORTER PROTEIN HI_0806-RELATED"/>
    <property type="match status" value="1"/>
</dbReference>
<keyword evidence="6" id="KW-1003">Cell membrane</keyword>
<keyword evidence="5 6" id="KW-0472">Membrane</keyword>
<evidence type="ECO:0000256" key="1">
    <source>
        <dbReference type="ARBA" id="ARBA00004141"/>
    </source>
</evidence>
<sequence length="293" mass="31250">MTVLLFLQIGLIIGGLTFLFMLVSLWLKKKDSEKDTNIWAVGLIGGFANLCDTLGVGSFAIKTAGYKQFNLIDDKVLPGTLNAQATMATVFQALIFLTAINVDLTTLVSLIIAACVGATVGARLVSNFDRQLIRLIMAGALLVVALLMFAGRLDLFPLGGEALGLTGEKLVIGIIGNFIFGALMTIGIGLYAPCMTMIYLLGMNPLAAFPIMMCSCAFLCFFSAGGFIKQKAVNSRASLVVAITGPIGVLIAAFIVKSLDVDMLAWLVAFVVLYTAVMMLRSWQQGRVTNKAL</sequence>
<dbReference type="Pfam" id="PF01925">
    <property type="entry name" value="TauE"/>
    <property type="match status" value="2"/>
</dbReference>
<feature type="transmembrane region" description="Helical" evidence="6">
    <location>
        <begin position="107"/>
        <end position="126"/>
    </location>
</feature>
<evidence type="ECO:0000256" key="6">
    <source>
        <dbReference type="RuleBase" id="RU363041"/>
    </source>
</evidence>
<dbReference type="GO" id="GO:0005886">
    <property type="term" value="C:plasma membrane"/>
    <property type="evidence" value="ECO:0007669"/>
    <property type="project" value="UniProtKB-SubCell"/>
</dbReference>
<dbReference type="PANTHER" id="PTHR43483">
    <property type="entry name" value="MEMBRANE TRANSPORTER PROTEIN HI_0806-RELATED"/>
    <property type="match status" value="1"/>
</dbReference>
<comment type="subcellular location">
    <subcellularLocation>
        <location evidence="6">Cell membrane</location>
        <topology evidence="6">Multi-pass membrane protein</topology>
    </subcellularLocation>
    <subcellularLocation>
        <location evidence="1">Membrane</location>
        <topology evidence="1">Multi-pass membrane protein</topology>
    </subcellularLocation>
</comment>
<feature type="transmembrane region" description="Helical" evidence="6">
    <location>
        <begin position="239"/>
        <end position="257"/>
    </location>
</feature>
<dbReference type="InterPro" id="IPR002781">
    <property type="entry name" value="TM_pro_TauE-like"/>
</dbReference>
<organism evidence="7 8">
    <name type="scientific">Aliivibrio finisterrensis</name>
    <dbReference type="NCBI Taxonomy" id="511998"/>
    <lineage>
        <taxon>Bacteria</taxon>
        <taxon>Pseudomonadati</taxon>
        <taxon>Pseudomonadota</taxon>
        <taxon>Gammaproteobacteria</taxon>
        <taxon>Vibrionales</taxon>
        <taxon>Vibrionaceae</taxon>
        <taxon>Aliivibrio</taxon>
    </lineage>
</organism>
<keyword evidence="3 6" id="KW-0812">Transmembrane</keyword>
<feature type="transmembrane region" description="Helical" evidence="6">
    <location>
        <begin position="170"/>
        <end position="201"/>
    </location>
</feature>
<dbReference type="AlphaFoldDB" id="A0A4Q5KJ80"/>